<evidence type="ECO:0000313" key="2">
    <source>
        <dbReference type="Proteomes" id="UP001175226"/>
    </source>
</evidence>
<name>A0AA39JQ81_9AGAR</name>
<organism evidence="1 2">
    <name type="scientific">Armillaria borealis</name>
    <dbReference type="NCBI Taxonomy" id="47425"/>
    <lineage>
        <taxon>Eukaryota</taxon>
        <taxon>Fungi</taxon>
        <taxon>Dikarya</taxon>
        <taxon>Basidiomycota</taxon>
        <taxon>Agaricomycotina</taxon>
        <taxon>Agaricomycetes</taxon>
        <taxon>Agaricomycetidae</taxon>
        <taxon>Agaricales</taxon>
        <taxon>Marasmiineae</taxon>
        <taxon>Physalacriaceae</taxon>
        <taxon>Armillaria</taxon>
    </lineage>
</organism>
<gene>
    <name evidence="1" type="ORF">EV421DRAFT_2018079</name>
</gene>
<protein>
    <recommendedName>
        <fullName evidence="3">F-box domain-containing protein</fullName>
    </recommendedName>
</protein>
<sequence length="519" mass="59095">MYPFSRTFSHGESVTVLKKLLSPEEGLENMRKVREQNVRMEFELVLAESILTGKRLRTKVTSLRAPPTLSDKNTASAEVYKYSYKSVFAWTLDGQSIGPPIHRLPPEILSEIFILLPPSYTEWYDVFDMSRPPWSLGHVCSSWRSTVVSSCRSLWFNPQITFSDANCDIELRDPISLLQTALERSGNYELSFSFSYDVKEGARLHGATALFQLLLNNSCRWRRVELSIEPLSIWSHLDSVCDRLPSLTDLTIFCSDRTAAVRAFENAPRLRHVNICCFSAHSNIQLPLAFSQIVSYVDDRPLSGELIPYFLHIIKASPHLHTFSSIVKKYDADIAEEHIRSSSLRILSACDGGFLQNLQLPSLEVMRVDPGPYEPCSRQTLPGLRRLLINSRCSLIELTITDAHPDENIIFILELAPLRTLKFMFAEWSDVGEETFRAICAHKELVPSLQVFSIWIQTQRKQLGFIDHSFARIVCDRWSSGLLYPLLPDDIKTLKVCKEQGLDISVTGYSMYGLTIEYV</sequence>
<evidence type="ECO:0000313" key="1">
    <source>
        <dbReference type="EMBL" id="KAK0445811.1"/>
    </source>
</evidence>
<evidence type="ECO:0008006" key="3">
    <source>
        <dbReference type="Google" id="ProtNLM"/>
    </source>
</evidence>
<reference evidence="1" key="1">
    <citation type="submission" date="2023-06" db="EMBL/GenBank/DDBJ databases">
        <authorList>
            <consortium name="Lawrence Berkeley National Laboratory"/>
            <person name="Ahrendt S."/>
            <person name="Sahu N."/>
            <person name="Indic B."/>
            <person name="Wong-Bajracharya J."/>
            <person name="Merenyi Z."/>
            <person name="Ke H.-M."/>
            <person name="Monk M."/>
            <person name="Kocsube S."/>
            <person name="Drula E."/>
            <person name="Lipzen A."/>
            <person name="Balint B."/>
            <person name="Henrissat B."/>
            <person name="Andreopoulos B."/>
            <person name="Martin F.M."/>
            <person name="Harder C.B."/>
            <person name="Rigling D."/>
            <person name="Ford K.L."/>
            <person name="Foster G.D."/>
            <person name="Pangilinan J."/>
            <person name="Papanicolaou A."/>
            <person name="Barry K."/>
            <person name="LaButti K."/>
            <person name="Viragh M."/>
            <person name="Koriabine M."/>
            <person name="Yan M."/>
            <person name="Riley R."/>
            <person name="Champramary S."/>
            <person name="Plett K.L."/>
            <person name="Tsai I.J."/>
            <person name="Slot J."/>
            <person name="Sipos G."/>
            <person name="Plett J."/>
            <person name="Nagy L.G."/>
            <person name="Grigoriev I.V."/>
        </authorList>
    </citation>
    <scope>NUCLEOTIDE SEQUENCE</scope>
    <source>
        <strain evidence="1">FPL87.14</strain>
    </source>
</reference>
<dbReference type="Gene3D" id="1.20.1280.50">
    <property type="match status" value="1"/>
</dbReference>
<comment type="caution">
    <text evidence="1">The sequence shown here is derived from an EMBL/GenBank/DDBJ whole genome shotgun (WGS) entry which is preliminary data.</text>
</comment>
<keyword evidence="2" id="KW-1185">Reference proteome</keyword>
<proteinExistence type="predicted"/>
<dbReference type="AlphaFoldDB" id="A0AA39JQ81"/>
<accession>A0AA39JQ81</accession>
<dbReference type="EMBL" id="JAUEPT010000015">
    <property type="protein sequence ID" value="KAK0445811.1"/>
    <property type="molecule type" value="Genomic_DNA"/>
</dbReference>
<dbReference type="Proteomes" id="UP001175226">
    <property type="component" value="Unassembled WGS sequence"/>
</dbReference>